<keyword evidence="2" id="KW-1133">Transmembrane helix</keyword>
<feature type="transmembrane region" description="Helical" evidence="2">
    <location>
        <begin position="57"/>
        <end position="76"/>
    </location>
</feature>
<evidence type="ECO:0000256" key="2">
    <source>
        <dbReference type="SAM" id="Phobius"/>
    </source>
</evidence>
<proteinExistence type="predicted"/>
<dbReference type="KEGG" id="blut:EW640_08625"/>
<dbReference type="InterPro" id="IPR036259">
    <property type="entry name" value="MFS_trans_sf"/>
</dbReference>
<feature type="transmembrane region" description="Helical" evidence="2">
    <location>
        <begin position="16"/>
        <end position="37"/>
    </location>
</feature>
<organism evidence="3 4">
    <name type="scientific">Brevibacterium luteolum</name>
    <dbReference type="NCBI Taxonomy" id="199591"/>
    <lineage>
        <taxon>Bacteria</taxon>
        <taxon>Bacillati</taxon>
        <taxon>Actinomycetota</taxon>
        <taxon>Actinomycetes</taxon>
        <taxon>Micrococcales</taxon>
        <taxon>Brevibacteriaceae</taxon>
        <taxon>Brevibacterium</taxon>
    </lineage>
</organism>
<gene>
    <name evidence="3" type="ORF">EW640_08625</name>
</gene>
<evidence type="ECO:0000256" key="1">
    <source>
        <dbReference type="SAM" id="MobiDB-lite"/>
    </source>
</evidence>
<sequence length="137" mass="14575">MNDDTIDVSVRRSPKYSAFIILGVILGMIAGGILSFLPVDMAGVEVEVTQASATWMLMVFVGTIGGFLGAVVALILDRISLRRARTYTVPAAHDPAPAEDETEVSSLETPADPEAGETEAAEEPSEPRRAGETDVRE</sequence>
<dbReference type="AlphaFoldDB" id="A0A6G8KXI3"/>
<accession>A0A6G8KXI3</accession>
<dbReference type="Proteomes" id="UP000501518">
    <property type="component" value="Chromosome"/>
</dbReference>
<name>A0A6G8KXI3_9MICO</name>
<protein>
    <recommendedName>
        <fullName evidence="5">Potassium transporter Trk</fullName>
    </recommendedName>
</protein>
<reference evidence="3 4" key="1">
    <citation type="submission" date="2019-02" db="EMBL/GenBank/DDBJ databases">
        <title>Complete Genome Sequence and Methylome Analysis of Brevibacterium luteolum NEB1784.</title>
        <authorList>
            <person name="Fomenkov A."/>
            <person name="Roberts R.J."/>
        </authorList>
    </citation>
    <scope>NUCLEOTIDE SEQUENCE [LARGE SCALE GENOMIC DNA]</scope>
    <source>
        <strain evidence="3 4">NEB1784</strain>
    </source>
</reference>
<evidence type="ECO:0000313" key="4">
    <source>
        <dbReference type="Proteomes" id="UP000501518"/>
    </source>
</evidence>
<keyword evidence="2" id="KW-0472">Membrane</keyword>
<feature type="compositionally biased region" description="Acidic residues" evidence="1">
    <location>
        <begin position="114"/>
        <end position="124"/>
    </location>
</feature>
<keyword evidence="2" id="KW-0812">Transmembrane</keyword>
<dbReference type="SUPFAM" id="SSF103473">
    <property type="entry name" value="MFS general substrate transporter"/>
    <property type="match status" value="1"/>
</dbReference>
<dbReference type="RefSeq" id="WP_165883745.1">
    <property type="nucleotide sequence ID" value="NZ_CP035810.1"/>
</dbReference>
<dbReference type="EMBL" id="CP035810">
    <property type="protein sequence ID" value="QIN29331.1"/>
    <property type="molecule type" value="Genomic_DNA"/>
</dbReference>
<feature type="compositionally biased region" description="Basic and acidic residues" evidence="1">
    <location>
        <begin position="125"/>
        <end position="137"/>
    </location>
</feature>
<feature type="region of interest" description="Disordered" evidence="1">
    <location>
        <begin position="90"/>
        <end position="137"/>
    </location>
</feature>
<evidence type="ECO:0000313" key="3">
    <source>
        <dbReference type="EMBL" id="QIN29331.1"/>
    </source>
</evidence>
<evidence type="ECO:0008006" key="5">
    <source>
        <dbReference type="Google" id="ProtNLM"/>
    </source>
</evidence>